<keyword evidence="3 9" id="KW-0808">Transferase</keyword>
<dbReference type="HAMAP" id="MF_01942">
    <property type="entry name" value="Lipid_A_LpxL_LpxP"/>
    <property type="match status" value="1"/>
</dbReference>
<accession>A0A1I2H7A0</accession>
<comment type="pathway">
    <text evidence="9">Bacterial outer membrane biogenesis; lipopolysaccharide biosynthesis.</text>
</comment>
<dbReference type="NCBIfam" id="TIGR02207">
    <property type="entry name" value="lipid_A_htrB"/>
    <property type="match status" value="1"/>
</dbReference>
<dbReference type="GO" id="GO:0008913">
    <property type="term" value="F:Kdo2-lipid IVA acyltransferase activity"/>
    <property type="evidence" value="ECO:0007669"/>
    <property type="project" value="UniProtKB-EC"/>
</dbReference>
<keyword evidence="4 9" id="KW-0812">Transmembrane</keyword>
<reference evidence="10 11" key="1">
    <citation type="submission" date="2016-10" db="EMBL/GenBank/DDBJ databases">
        <authorList>
            <person name="de Groot N.N."/>
        </authorList>
    </citation>
    <scope>NUCLEOTIDE SEQUENCE [LARGE SCALE GENOMIC DNA]</scope>
    <source>
        <strain evidence="10 11">DSM 23609</strain>
    </source>
</reference>
<sequence>MAVPVFQVRLLHPRLWPTWVGIGLVWLLSWLPIPVQMMLGAGLGRVAGRLLRRRRAVVRANLAIAYPQLGEHDRERLVDAHFAELGRGIFETALAWFAPDWRLRRRGEVVGLEHLRAAMADGSGVLLLTGHFTTLEIGARFLCLAGVKFHAMYRPYNNAVMDHLMHHWREGRSGLPALPRDELRPLVRALRSGHAIWYAPDQTLDARLSVYAPFFGMPVRTITATARLAALGRARVVPYFPQRIGARYRITILPPLADFPSADECADAARINRIIEEAIAPVPTQYFWVHKRFKGVPPGTPPVYGGSPPR</sequence>
<dbReference type="Pfam" id="PF03279">
    <property type="entry name" value="Lip_A_acyltrans"/>
    <property type="match status" value="1"/>
</dbReference>
<organism evidence="10 11">
    <name type="scientific">Fontimonas thermophila</name>
    <dbReference type="NCBI Taxonomy" id="1076937"/>
    <lineage>
        <taxon>Bacteria</taxon>
        <taxon>Pseudomonadati</taxon>
        <taxon>Pseudomonadota</taxon>
        <taxon>Gammaproteobacteria</taxon>
        <taxon>Nevskiales</taxon>
        <taxon>Nevskiaceae</taxon>
        <taxon>Fontimonas</taxon>
    </lineage>
</organism>
<dbReference type="PANTHER" id="PTHR30606:SF9">
    <property type="entry name" value="LIPID A BIOSYNTHESIS LAUROYLTRANSFERASE"/>
    <property type="match status" value="1"/>
</dbReference>
<evidence type="ECO:0000256" key="1">
    <source>
        <dbReference type="ARBA" id="ARBA00022475"/>
    </source>
</evidence>
<evidence type="ECO:0000256" key="5">
    <source>
        <dbReference type="ARBA" id="ARBA00022985"/>
    </source>
</evidence>
<comment type="function">
    <text evidence="9">Catalyzes the transfer of an acyl chain from an acyl-[acyl-carrier-protein] (ACP) to a Kdo(2)-lipid IV(A) to form a Kdo(2)-(acyl)-lipid IV(A).</text>
</comment>
<dbReference type="PANTHER" id="PTHR30606">
    <property type="entry name" value="LIPID A BIOSYNTHESIS LAUROYL ACYLTRANSFERASE"/>
    <property type="match status" value="1"/>
</dbReference>
<comment type="similarity">
    <text evidence="9">Belongs to the LpxL/LpxM/LpxP family.</text>
</comment>
<dbReference type="OrthoDB" id="9803456at2"/>
<dbReference type="Proteomes" id="UP000199771">
    <property type="component" value="Unassembled WGS sequence"/>
</dbReference>
<dbReference type="EMBL" id="FOOC01000001">
    <property type="protein sequence ID" value="SFF24511.1"/>
    <property type="molecule type" value="Genomic_DNA"/>
</dbReference>
<dbReference type="RefSeq" id="WP_091530058.1">
    <property type="nucleotide sequence ID" value="NZ_FOOC01000001.1"/>
</dbReference>
<keyword evidence="1 9" id="KW-1003">Cell membrane</keyword>
<dbReference type="AlphaFoldDB" id="A0A1I2H7A0"/>
<dbReference type="EC" id="2.3.1.241" evidence="9"/>
<keyword evidence="2 9" id="KW-0997">Cell inner membrane</keyword>
<keyword evidence="5 9" id="KW-0448">Lipopolysaccharide biosynthesis</keyword>
<dbReference type="GO" id="GO:0009103">
    <property type="term" value="P:lipopolysaccharide biosynthetic process"/>
    <property type="evidence" value="ECO:0007669"/>
    <property type="project" value="UniProtKB-UniRule"/>
</dbReference>
<evidence type="ECO:0000256" key="9">
    <source>
        <dbReference type="HAMAP-Rule" id="MF_01942"/>
    </source>
</evidence>
<keyword evidence="8 9" id="KW-0012">Acyltransferase</keyword>
<evidence type="ECO:0000256" key="6">
    <source>
        <dbReference type="ARBA" id="ARBA00022989"/>
    </source>
</evidence>
<evidence type="ECO:0000256" key="2">
    <source>
        <dbReference type="ARBA" id="ARBA00022519"/>
    </source>
</evidence>
<protein>
    <recommendedName>
        <fullName evidence="9">Lipid A biosynthesis acyltransferase</fullName>
        <ecNumber evidence="9">2.3.1.241</ecNumber>
    </recommendedName>
    <alternativeName>
        <fullName evidence="9">Kdo(2)-lipid IV(A) acyltransferase</fullName>
    </alternativeName>
</protein>
<feature type="short sequence motif" description="HXXXXD motif" evidence="9">
    <location>
        <begin position="131"/>
        <end position="136"/>
    </location>
</feature>
<comment type="subcellular location">
    <subcellularLocation>
        <location evidence="9">Cell inner membrane</location>
        <topology evidence="9">Single-pass membrane protein</topology>
    </subcellularLocation>
</comment>
<comment type="pathway">
    <text evidence="9">Glycolipid biosynthesis; KDO(2)-lipid A biosynthesis; KDO(2)-lipid A from CMP-3-deoxy-D-manno-octulosonate and lipid IV(A): step 3/4.</text>
</comment>
<evidence type="ECO:0000256" key="7">
    <source>
        <dbReference type="ARBA" id="ARBA00023136"/>
    </source>
</evidence>
<evidence type="ECO:0000256" key="8">
    <source>
        <dbReference type="ARBA" id="ARBA00023315"/>
    </source>
</evidence>
<dbReference type="UniPathway" id="UPA00030"/>
<keyword evidence="11" id="KW-1185">Reference proteome</keyword>
<evidence type="ECO:0000256" key="3">
    <source>
        <dbReference type="ARBA" id="ARBA00022679"/>
    </source>
</evidence>
<dbReference type="STRING" id="1076937.SAMN04488120_101142"/>
<keyword evidence="7 9" id="KW-0472">Membrane</keyword>
<dbReference type="PIRSF" id="PIRSF026649">
    <property type="entry name" value="MsbB"/>
    <property type="match status" value="1"/>
</dbReference>
<dbReference type="InterPro" id="IPR011920">
    <property type="entry name" value="Lipid_A_LpxL_LpxP"/>
</dbReference>
<dbReference type="InterPro" id="IPR004960">
    <property type="entry name" value="LipA_acyltrans"/>
</dbReference>
<evidence type="ECO:0000313" key="10">
    <source>
        <dbReference type="EMBL" id="SFF24511.1"/>
    </source>
</evidence>
<evidence type="ECO:0000256" key="4">
    <source>
        <dbReference type="ARBA" id="ARBA00022692"/>
    </source>
</evidence>
<dbReference type="GO" id="GO:0009245">
    <property type="term" value="P:lipid A biosynthetic process"/>
    <property type="evidence" value="ECO:0007669"/>
    <property type="project" value="InterPro"/>
</dbReference>
<gene>
    <name evidence="9" type="primary">lpxL</name>
    <name evidence="10" type="ORF">SAMN04488120_101142</name>
</gene>
<proteinExistence type="inferred from homology"/>
<comment type="catalytic activity">
    <reaction evidence="9">
        <text>an alpha-Kdo-(2-&gt;4)-alpha-Kdo-(2-&gt;6)-lipid IVA + a fatty acyl-[ACP] = an alpha-Kdo-(2-&gt;4)-alpha-Kdo-(2-&gt;6)-(acyl)-lipid IVA + holo-[ACP]</text>
        <dbReference type="Rhea" id="RHEA:69396"/>
        <dbReference type="Rhea" id="RHEA-COMP:9685"/>
        <dbReference type="Rhea" id="RHEA-COMP:14125"/>
        <dbReference type="ChEBI" id="CHEBI:64479"/>
        <dbReference type="ChEBI" id="CHEBI:138651"/>
        <dbReference type="ChEBI" id="CHEBI:176429"/>
        <dbReference type="ChEBI" id="CHEBI:176430"/>
        <dbReference type="EC" id="2.3.1.241"/>
    </reaction>
</comment>
<dbReference type="GO" id="GO:0005886">
    <property type="term" value="C:plasma membrane"/>
    <property type="evidence" value="ECO:0007669"/>
    <property type="project" value="UniProtKB-SubCell"/>
</dbReference>
<dbReference type="UniPathway" id="UPA00360">
    <property type="reaction ID" value="UER00485"/>
</dbReference>
<name>A0A1I2H7A0_9GAMM</name>
<keyword evidence="6 9" id="KW-1133">Transmembrane helix</keyword>
<dbReference type="GO" id="GO:0036104">
    <property type="term" value="P:Kdo2-lipid A biosynthetic process"/>
    <property type="evidence" value="ECO:0007669"/>
    <property type="project" value="UniProtKB-UniRule"/>
</dbReference>
<feature type="transmembrane region" description="Helical" evidence="9">
    <location>
        <begin position="20"/>
        <end position="44"/>
    </location>
</feature>
<dbReference type="CDD" id="cd07984">
    <property type="entry name" value="LPLAT_LABLAT-like"/>
    <property type="match status" value="1"/>
</dbReference>
<evidence type="ECO:0000313" key="11">
    <source>
        <dbReference type="Proteomes" id="UP000199771"/>
    </source>
</evidence>